<keyword evidence="6 9" id="KW-0009">Actin-binding</keyword>
<dbReference type="SUPFAM" id="SSF52540">
    <property type="entry name" value="P-loop containing nucleoside triphosphate hydrolases"/>
    <property type="match status" value="1"/>
</dbReference>
<dbReference type="GO" id="GO:0016459">
    <property type="term" value="C:myosin complex"/>
    <property type="evidence" value="ECO:0007669"/>
    <property type="project" value="UniProtKB-KW"/>
</dbReference>
<feature type="non-terminal residue" evidence="12">
    <location>
        <position position="1"/>
    </location>
</feature>
<dbReference type="EMBL" id="WBMY01000408">
    <property type="protein sequence ID" value="NXB69600.1"/>
    <property type="molecule type" value="Genomic_DNA"/>
</dbReference>
<keyword evidence="3 9" id="KW-0067">ATP-binding</keyword>
<dbReference type="AlphaFoldDB" id="A0A851IU32"/>
<dbReference type="PRINTS" id="PR00193">
    <property type="entry name" value="MYOSINHEAVY"/>
</dbReference>
<dbReference type="GO" id="GO:0000146">
    <property type="term" value="F:microfilament motor activity"/>
    <property type="evidence" value="ECO:0007669"/>
    <property type="project" value="TreeGrafter"/>
</dbReference>
<dbReference type="Gene3D" id="1.10.10.820">
    <property type="match status" value="1"/>
</dbReference>
<dbReference type="GO" id="GO:0016020">
    <property type="term" value="C:membrane"/>
    <property type="evidence" value="ECO:0007669"/>
    <property type="project" value="TreeGrafter"/>
</dbReference>
<comment type="caution">
    <text evidence="12">The sequence shown here is derived from an EMBL/GenBank/DDBJ whole genome shotgun (WGS) entry which is preliminary data.</text>
</comment>
<keyword evidence="5 9" id="KW-0505">Motor protein</keyword>
<dbReference type="InterPro" id="IPR001609">
    <property type="entry name" value="Myosin_head_motor_dom-like"/>
</dbReference>
<dbReference type="Gene3D" id="1.20.120.720">
    <property type="entry name" value="Myosin VI head, motor domain, U50 subdomain"/>
    <property type="match status" value="1"/>
</dbReference>
<dbReference type="Gene3D" id="1.20.5.4820">
    <property type="match status" value="1"/>
</dbReference>
<name>A0A851IU32_9PASS</name>
<dbReference type="PANTHER" id="PTHR13140">
    <property type="entry name" value="MYOSIN"/>
    <property type="match status" value="1"/>
</dbReference>
<feature type="non-terminal residue" evidence="12">
    <location>
        <position position="953"/>
    </location>
</feature>
<evidence type="ECO:0000256" key="10">
    <source>
        <dbReference type="SAM" id="MobiDB-lite"/>
    </source>
</evidence>
<gene>
    <name evidence="12" type="primary">Myo19</name>
    <name evidence="12" type="ORF">DONATR_R05729</name>
</gene>
<dbReference type="Pfam" id="PF00612">
    <property type="entry name" value="IQ"/>
    <property type="match status" value="1"/>
</dbReference>
<dbReference type="Gene3D" id="3.40.850.10">
    <property type="entry name" value="Kinesin motor domain"/>
    <property type="match status" value="1"/>
</dbReference>
<dbReference type="GO" id="GO:0007015">
    <property type="term" value="P:actin filament organization"/>
    <property type="evidence" value="ECO:0007669"/>
    <property type="project" value="TreeGrafter"/>
</dbReference>
<feature type="compositionally biased region" description="Basic and acidic residues" evidence="10">
    <location>
        <begin position="13"/>
        <end position="25"/>
    </location>
</feature>
<evidence type="ECO:0000259" key="11">
    <source>
        <dbReference type="PROSITE" id="PS51456"/>
    </source>
</evidence>
<dbReference type="SMART" id="SM00015">
    <property type="entry name" value="IQ"/>
    <property type="match status" value="3"/>
</dbReference>
<dbReference type="Proteomes" id="UP000660704">
    <property type="component" value="Unassembled WGS sequence"/>
</dbReference>
<evidence type="ECO:0000256" key="5">
    <source>
        <dbReference type="ARBA" id="ARBA00023175"/>
    </source>
</evidence>
<organism evidence="12 13">
    <name type="scientific">Donacobius atricapilla</name>
    <dbReference type="NCBI Taxonomy" id="237420"/>
    <lineage>
        <taxon>Eukaryota</taxon>
        <taxon>Metazoa</taxon>
        <taxon>Chordata</taxon>
        <taxon>Craniata</taxon>
        <taxon>Vertebrata</taxon>
        <taxon>Euteleostomi</taxon>
        <taxon>Archelosauria</taxon>
        <taxon>Archosauria</taxon>
        <taxon>Dinosauria</taxon>
        <taxon>Saurischia</taxon>
        <taxon>Theropoda</taxon>
        <taxon>Coelurosauria</taxon>
        <taxon>Aves</taxon>
        <taxon>Neognathae</taxon>
        <taxon>Neoaves</taxon>
        <taxon>Telluraves</taxon>
        <taxon>Australaves</taxon>
        <taxon>Passeriformes</taxon>
        <taxon>Mimidae</taxon>
        <taxon>Donacobius</taxon>
    </lineage>
</organism>
<evidence type="ECO:0000256" key="6">
    <source>
        <dbReference type="ARBA" id="ARBA00023203"/>
    </source>
</evidence>
<evidence type="ECO:0000256" key="4">
    <source>
        <dbReference type="ARBA" id="ARBA00023123"/>
    </source>
</evidence>
<evidence type="ECO:0000256" key="1">
    <source>
        <dbReference type="ARBA" id="ARBA00022737"/>
    </source>
</evidence>
<evidence type="ECO:0000256" key="2">
    <source>
        <dbReference type="ARBA" id="ARBA00022741"/>
    </source>
</evidence>
<evidence type="ECO:0000313" key="13">
    <source>
        <dbReference type="Proteomes" id="UP000660704"/>
    </source>
</evidence>
<feature type="domain" description="Myosin motor" evidence="11">
    <location>
        <begin position="51"/>
        <end position="758"/>
    </location>
</feature>
<evidence type="ECO:0000256" key="9">
    <source>
        <dbReference type="PROSITE-ProRule" id="PRU00782"/>
    </source>
</evidence>
<reference evidence="12" key="1">
    <citation type="submission" date="2019-09" db="EMBL/GenBank/DDBJ databases">
        <title>Bird 10,000 Genomes (B10K) Project - Family phase.</title>
        <authorList>
            <person name="Zhang G."/>
        </authorList>
    </citation>
    <scope>NUCLEOTIDE SEQUENCE</scope>
    <source>
        <strain evidence="12">B10K-DU-001-63</strain>
        <tissue evidence="12">Muscle</tissue>
    </source>
</reference>
<dbReference type="Pfam" id="PF00063">
    <property type="entry name" value="Myosin_head"/>
    <property type="match status" value="1"/>
</dbReference>
<proteinExistence type="inferred from homology"/>
<comment type="similarity">
    <text evidence="9">Belongs to the TRAFAC class myosin-kinesin ATPase superfamily. Myosin family.</text>
</comment>
<dbReference type="InterPro" id="IPR036961">
    <property type="entry name" value="Kinesin_motor_dom_sf"/>
</dbReference>
<dbReference type="InterPro" id="IPR027417">
    <property type="entry name" value="P-loop_NTPase"/>
</dbReference>
<evidence type="ECO:0000256" key="3">
    <source>
        <dbReference type="ARBA" id="ARBA00022840"/>
    </source>
</evidence>
<dbReference type="PROSITE" id="PS50096">
    <property type="entry name" value="IQ"/>
    <property type="match status" value="1"/>
</dbReference>
<dbReference type="FunFam" id="1.20.58.530:FF:000013">
    <property type="entry name" value="Unconventional myosin-XIX"/>
    <property type="match status" value="1"/>
</dbReference>
<feature type="binding site" evidence="9">
    <location>
        <begin position="148"/>
        <end position="155"/>
    </location>
    <ligand>
        <name>ATP</name>
        <dbReference type="ChEBI" id="CHEBI:30616"/>
    </ligand>
</feature>
<comment type="function">
    <text evidence="7">Actin-based motor molecule with ATPase activity that localizes to the mitochondrion outer membrane. Motor protein that moves towards the plus-end of actin filaments. Required for mitochondrial inheritance during mitosis. May be involved in mitochondrial transport or positioning.</text>
</comment>
<dbReference type="InterPro" id="IPR000048">
    <property type="entry name" value="IQ_motif_EF-hand-BS"/>
</dbReference>
<dbReference type="GO" id="GO:0005524">
    <property type="term" value="F:ATP binding"/>
    <property type="evidence" value="ECO:0007669"/>
    <property type="project" value="UniProtKB-UniRule"/>
</dbReference>
<dbReference type="SMART" id="SM00242">
    <property type="entry name" value="MYSc"/>
    <property type="match status" value="1"/>
</dbReference>
<dbReference type="Gene3D" id="1.20.58.530">
    <property type="match status" value="1"/>
</dbReference>
<evidence type="ECO:0000256" key="7">
    <source>
        <dbReference type="ARBA" id="ARBA00054433"/>
    </source>
</evidence>
<protein>
    <recommendedName>
        <fullName evidence="8">Unconventional myosin-XIX</fullName>
    </recommendedName>
</protein>
<evidence type="ECO:0000256" key="8">
    <source>
        <dbReference type="ARBA" id="ARBA00073674"/>
    </source>
</evidence>
<dbReference type="PANTHER" id="PTHR13140:SF289">
    <property type="entry name" value="UNCONVENTIONAL MYOSIN-XIX"/>
    <property type="match status" value="1"/>
</dbReference>
<keyword evidence="2 9" id="KW-0547">Nucleotide-binding</keyword>
<keyword evidence="13" id="KW-1185">Reference proteome</keyword>
<keyword evidence="4 9" id="KW-0518">Myosin</keyword>
<evidence type="ECO:0000313" key="12">
    <source>
        <dbReference type="EMBL" id="NXB69600.1"/>
    </source>
</evidence>
<feature type="region of interest" description="Actin-binding" evidence="9">
    <location>
        <begin position="616"/>
        <end position="638"/>
    </location>
</feature>
<sequence>RPSPVFPSTGLDKMPKQESGQREDSLVQNDLSESFEEEEVGAFLGGEEKLHLFDDLTKVNPVTTRTVLKCLQARYRANLFYTNAGCSLVALNPFQPFSCLYSPELMREYHVALCPQDLKPHIFAVAEQTYRNVQKQMDPVNQSIIVSGESGAGKTWTSRCLMKFYASVAASVLSPKGNETVERIEKRVLDSNPVMEAFGNACTLRNNNSSRFGKYIQLQLDRFHHLTGASIQTFLLEKTRVAYQAPNERNFHIFYQITKGATAEERLEWNLPEGAEYRWLPNSERNLDEDCFEVTRGAMFHLGIDRATQSKIFKVLSALLHLGNVQFSNPVDESQPCELEDKTKEFVKTTGDLLQIPVEELLESLRIRTITAGKQQQVFKKPCSRAECETRRDCLAKVIYARLFEWLVLVINENIYTDPSVWTSFIGLLDVYGFEAFPENNLEQLCINYANEKLQQHFVAHYLKAQQEEYAAEGLQWSFINYQDNQNCLDLIEGNPLSIFALLNEECRLNRPSNTALFQTRIEKALSSNQCLSRDKFSKKPNFIVSHYAGKVCYQLAAMVEKNKDAVPPELLHVLQNSKDPLLQKLFPVTEKNQNNTKTQNKPAVVTVVSKFKSSLEHLMEILSRTTPHYIRCIKPNADCRAMTFRREEVLSQLQACGIVEAISISAAGFPVRIPFQSFAERYELLRKSWGSSKKRTPVLDDDKAPRAAVLEILQDAVRGRTPAQETGNGAEIPSVYCGKTKVFLANSMLELLEARRAEVLNEKAFCIQCCWRRFKEKKTAKEKRSATVIQAAVRSWLARIRLQRMRSAAGVIQRGWRRWKVKAALAAAELDEGEGEEFPAPGAPRAKPPCSSDTAWPLQFWPLGLVLAAAPASATGPRRALALLSCLRGLQEGSRGALGCGIASIRAHPQGSVRFHCRRSPLHFANVSPHTEAFSITGFNQILLDRKELLPT</sequence>
<dbReference type="GO" id="GO:0005737">
    <property type="term" value="C:cytoplasm"/>
    <property type="evidence" value="ECO:0007669"/>
    <property type="project" value="TreeGrafter"/>
</dbReference>
<keyword evidence="1" id="KW-0677">Repeat</keyword>
<feature type="region of interest" description="Disordered" evidence="10">
    <location>
        <begin position="1"/>
        <end position="28"/>
    </location>
</feature>
<dbReference type="GO" id="GO:0051015">
    <property type="term" value="F:actin filament binding"/>
    <property type="evidence" value="ECO:0007669"/>
    <property type="project" value="TreeGrafter"/>
</dbReference>
<dbReference type="PROSITE" id="PS51456">
    <property type="entry name" value="MYOSIN_MOTOR"/>
    <property type="match status" value="1"/>
</dbReference>
<accession>A0A851IU32</accession>
<dbReference type="Gene3D" id="1.20.5.190">
    <property type="match status" value="1"/>
</dbReference>